<dbReference type="InterPro" id="IPR001173">
    <property type="entry name" value="Glyco_trans_2-like"/>
</dbReference>
<dbReference type="OrthoDB" id="9815829at2"/>
<evidence type="ECO:0000256" key="1">
    <source>
        <dbReference type="ARBA" id="ARBA00006739"/>
    </source>
</evidence>
<dbReference type="EMBL" id="LRFC01000039">
    <property type="protein sequence ID" value="KZE63415.1"/>
    <property type="molecule type" value="Genomic_DNA"/>
</dbReference>
<dbReference type="Gene3D" id="3.90.550.10">
    <property type="entry name" value="Spore Coat Polysaccharide Biosynthesis Protein SpsA, Chain A"/>
    <property type="match status" value="1"/>
</dbReference>
<dbReference type="AlphaFoldDB" id="A0A165MUF4"/>
<sequence>MLISVVMAVYNAECYVEEAINSILNQTYKNLELIIVNDGSTDRSYEILESIKDERVKIIHQEKNQGAAYCLNVGVKHASSSWIAIQDADDLSMPNRIEEQVKYVMKHPEIASVGTFIKCIHGKEEISQDILEWEAEGHCASTDYLFENRFCANYICHGSSMFSRAVFERIGGYNPEYKIAYDYDLWMRMMEILPIHKLPKVLYQYRIYFDSLSRVNRQDTVDEVWLISSKGIEKKLTLTLNRKPNFALIGDRKTCKDFINIVCKESGLSIYDYYYKNKRSLSSKIDHLYSSGKIDAVIFLDSTRLLGNYEQLVQQGFIYNEQLFKIMV</sequence>
<organism evidence="3 4">
    <name type="scientific">Fictibacillus phosphorivorans</name>
    <dbReference type="NCBI Taxonomy" id="1221500"/>
    <lineage>
        <taxon>Bacteria</taxon>
        <taxon>Bacillati</taxon>
        <taxon>Bacillota</taxon>
        <taxon>Bacilli</taxon>
        <taxon>Bacillales</taxon>
        <taxon>Fictibacillaceae</taxon>
        <taxon>Fictibacillus</taxon>
    </lineage>
</organism>
<evidence type="ECO:0000259" key="2">
    <source>
        <dbReference type="Pfam" id="PF00535"/>
    </source>
</evidence>
<accession>A0A165MUF4</accession>
<dbReference type="RefSeq" id="WP_066245955.1">
    <property type="nucleotide sequence ID" value="NZ_LRFC01000039.1"/>
</dbReference>
<dbReference type="InterPro" id="IPR029044">
    <property type="entry name" value="Nucleotide-diphossugar_trans"/>
</dbReference>
<protein>
    <recommendedName>
        <fullName evidence="2">Glycosyltransferase 2-like domain-containing protein</fullName>
    </recommendedName>
</protein>
<evidence type="ECO:0000313" key="3">
    <source>
        <dbReference type="EMBL" id="KZE63415.1"/>
    </source>
</evidence>
<feature type="domain" description="Glycosyltransferase 2-like" evidence="2">
    <location>
        <begin position="4"/>
        <end position="170"/>
    </location>
</feature>
<dbReference type="Proteomes" id="UP000076567">
    <property type="component" value="Unassembled WGS sequence"/>
</dbReference>
<dbReference type="SUPFAM" id="SSF53448">
    <property type="entry name" value="Nucleotide-diphospho-sugar transferases"/>
    <property type="match status" value="1"/>
</dbReference>
<dbReference type="PANTHER" id="PTHR43685:SF11">
    <property type="entry name" value="GLYCOSYLTRANSFERASE TAGX-RELATED"/>
    <property type="match status" value="1"/>
</dbReference>
<evidence type="ECO:0000313" key="4">
    <source>
        <dbReference type="Proteomes" id="UP000076567"/>
    </source>
</evidence>
<keyword evidence="4" id="KW-1185">Reference proteome</keyword>
<dbReference type="PANTHER" id="PTHR43685">
    <property type="entry name" value="GLYCOSYLTRANSFERASE"/>
    <property type="match status" value="1"/>
</dbReference>
<comment type="caution">
    <text evidence="3">The sequence shown here is derived from an EMBL/GenBank/DDBJ whole genome shotgun (WGS) entry which is preliminary data.</text>
</comment>
<comment type="similarity">
    <text evidence="1">Belongs to the glycosyltransferase 2 family.</text>
</comment>
<dbReference type="InterPro" id="IPR050834">
    <property type="entry name" value="Glycosyltransf_2"/>
</dbReference>
<proteinExistence type="inferred from homology"/>
<gene>
    <name evidence="3" type="ORF">AWM68_15480</name>
</gene>
<dbReference type="Pfam" id="PF00535">
    <property type="entry name" value="Glycos_transf_2"/>
    <property type="match status" value="1"/>
</dbReference>
<name>A0A165MUF4_9BACL</name>
<reference evidence="4" key="1">
    <citation type="submission" date="2016-01" db="EMBL/GenBank/DDBJ databases">
        <title>Draft genome of Chromobacterium sp. F49.</title>
        <authorList>
            <person name="Hong K.W."/>
        </authorList>
    </citation>
    <scope>NUCLEOTIDE SEQUENCE [LARGE SCALE GENOMIC DNA]</scope>
    <source>
        <strain evidence="4">P7IIIA</strain>
    </source>
</reference>